<evidence type="ECO:0000256" key="2">
    <source>
        <dbReference type="ARBA" id="ARBA00007447"/>
    </source>
</evidence>
<feature type="active site" evidence="12">
    <location>
        <position position="133"/>
    </location>
</feature>
<dbReference type="PROSITE" id="PS00141">
    <property type="entry name" value="ASP_PROTEASE"/>
    <property type="match status" value="1"/>
</dbReference>
<evidence type="ECO:0000256" key="11">
    <source>
        <dbReference type="ARBA" id="ARBA00023288"/>
    </source>
</evidence>
<dbReference type="GO" id="GO:0004190">
    <property type="term" value="F:aspartic-type endopeptidase activity"/>
    <property type="evidence" value="ECO:0007669"/>
    <property type="project" value="UniProtKB-KW"/>
</dbReference>
<keyword evidence="7 13" id="KW-0064">Aspartyl protease</keyword>
<evidence type="ECO:0000256" key="9">
    <source>
        <dbReference type="ARBA" id="ARBA00023136"/>
    </source>
</evidence>
<keyword evidence="11" id="KW-0449">Lipoprotein</keyword>
<comment type="subcellular location">
    <subcellularLocation>
        <location evidence="1">Cell membrane</location>
        <topology evidence="1">Lipid-anchor</topology>
        <topology evidence="1">GPI-anchor</topology>
    </subcellularLocation>
</comment>
<sequence length="542" mass="59818">MANRAVLLVFLVVASYFAIVMNGSGGALTLSSSKLIHRYSDEAKALWVSRSGNVDVKWPKKNSLEYLELLVRNDLMKKKKTTTRQNTKLVNHYDLLFPSRGSQTLFFGNDLAWLHYTWIDIGTPNVSFMVALDAGSDLLWVPCDCINCAPFSATYYNNSMLDRDLSEYNPSLSNTSKDLPCSHHLCKLGTNCKGPKEPCPYIVDYSSENTSTSGFLVEDKLHLASVSDHATKNHVQASVILGCGRIQSGSYLDGAAPDGVMGLGLGDISVPSLLAKAGLIQNSFSICFDENDSGRILFGDEVFATQQSTPFLPFAGKSDDYFVGLEHYCVGSFCLKLTQFQALVDSGTSFTYLPTEVYEKIVFEFDKQVNATRIHLQDSPFEYCYNASSQELHSIPSMRFMFTTNRSYPIHNPLLTDSEDQAFSNFCLTLLPTDGEYGVIGQNFMKGYRLVFDRENLKLGWSKSNCQDINGNQAQLKPPSNDGSPNPLPTTEQQSIPNTRAVPPAVAKRASSNSSVAVPQLIPSWLGLMISLVLLVFCLPVT</sequence>
<dbReference type="GO" id="GO:0006508">
    <property type="term" value="P:proteolysis"/>
    <property type="evidence" value="ECO:0007669"/>
    <property type="project" value="UniProtKB-KW"/>
</dbReference>
<dbReference type="InterPro" id="IPR033121">
    <property type="entry name" value="PEPTIDASE_A1"/>
</dbReference>
<reference evidence="17 18" key="1">
    <citation type="submission" date="2024-01" db="EMBL/GenBank/DDBJ databases">
        <title>A telomere-to-telomere, gap-free genome of sweet tea (Lithocarpus litseifolius).</title>
        <authorList>
            <person name="Zhou J."/>
        </authorList>
    </citation>
    <scope>NUCLEOTIDE SEQUENCE [LARGE SCALE GENOMIC DNA]</scope>
    <source>
        <strain evidence="17">Zhou-2022a</strain>
        <tissue evidence="17">Leaf</tissue>
    </source>
</reference>
<dbReference type="InterPro" id="IPR032861">
    <property type="entry name" value="TAXi_N"/>
</dbReference>
<dbReference type="SUPFAM" id="SSF50630">
    <property type="entry name" value="Acid proteases"/>
    <property type="match status" value="1"/>
</dbReference>
<dbReference type="PROSITE" id="PS51767">
    <property type="entry name" value="PEPTIDASE_A1"/>
    <property type="match status" value="1"/>
</dbReference>
<feature type="active site" evidence="12">
    <location>
        <position position="345"/>
    </location>
</feature>
<gene>
    <name evidence="17" type="ORF">SO802_032928</name>
</gene>
<keyword evidence="5 13" id="KW-0645">Protease</keyword>
<evidence type="ECO:0000256" key="12">
    <source>
        <dbReference type="PIRSR" id="PIRSR601461-1"/>
    </source>
</evidence>
<organism evidence="17 18">
    <name type="scientific">Lithocarpus litseifolius</name>
    <dbReference type="NCBI Taxonomy" id="425828"/>
    <lineage>
        <taxon>Eukaryota</taxon>
        <taxon>Viridiplantae</taxon>
        <taxon>Streptophyta</taxon>
        <taxon>Embryophyta</taxon>
        <taxon>Tracheophyta</taxon>
        <taxon>Spermatophyta</taxon>
        <taxon>Magnoliopsida</taxon>
        <taxon>eudicotyledons</taxon>
        <taxon>Gunneridae</taxon>
        <taxon>Pentapetalae</taxon>
        <taxon>rosids</taxon>
        <taxon>fabids</taxon>
        <taxon>Fagales</taxon>
        <taxon>Fagaceae</taxon>
        <taxon>Lithocarpus</taxon>
    </lineage>
</organism>
<evidence type="ECO:0000256" key="7">
    <source>
        <dbReference type="ARBA" id="ARBA00022750"/>
    </source>
</evidence>
<evidence type="ECO:0000259" key="16">
    <source>
        <dbReference type="PROSITE" id="PS51767"/>
    </source>
</evidence>
<keyword evidence="9 15" id="KW-0472">Membrane</keyword>
<dbReference type="InterPro" id="IPR021109">
    <property type="entry name" value="Peptidase_aspartic_dom_sf"/>
</dbReference>
<evidence type="ECO:0000256" key="13">
    <source>
        <dbReference type="RuleBase" id="RU000454"/>
    </source>
</evidence>
<dbReference type="Pfam" id="PF14543">
    <property type="entry name" value="TAXi_N"/>
    <property type="match status" value="1"/>
</dbReference>
<evidence type="ECO:0000256" key="8">
    <source>
        <dbReference type="ARBA" id="ARBA00022801"/>
    </source>
</evidence>
<comment type="similarity">
    <text evidence="2 13">Belongs to the peptidase A1 family.</text>
</comment>
<protein>
    <recommendedName>
        <fullName evidence="16">Peptidase A1 domain-containing protein</fullName>
    </recommendedName>
</protein>
<evidence type="ECO:0000256" key="10">
    <source>
        <dbReference type="ARBA" id="ARBA00023180"/>
    </source>
</evidence>
<feature type="compositionally biased region" description="Polar residues" evidence="14">
    <location>
        <begin position="481"/>
        <end position="498"/>
    </location>
</feature>
<evidence type="ECO:0000256" key="15">
    <source>
        <dbReference type="SAM" id="Phobius"/>
    </source>
</evidence>
<feature type="region of interest" description="Disordered" evidence="14">
    <location>
        <begin position="470"/>
        <end position="508"/>
    </location>
</feature>
<evidence type="ECO:0000256" key="1">
    <source>
        <dbReference type="ARBA" id="ARBA00004609"/>
    </source>
</evidence>
<keyword evidence="3" id="KW-1003">Cell membrane</keyword>
<dbReference type="InterPro" id="IPR032799">
    <property type="entry name" value="TAXi_C"/>
</dbReference>
<accession>A0AAW2BDD7</accession>
<evidence type="ECO:0000256" key="14">
    <source>
        <dbReference type="SAM" id="MobiDB-lite"/>
    </source>
</evidence>
<proteinExistence type="inferred from homology"/>
<dbReference type="GO" id="GO:0005886">
    <property type="term" value="C:plasma membrane"/>
    <property type="evidence" value="ECO:0007669"/>
    <property type="project" value="UniProtKB-SubCell"/>
</dbReference>
<keyword evidence="6" id="KW-0732">Signal</keyword>
<dbReference type="PANTHER" id="PTHR13683">
    <property type="entry name" value="ASPARTYL PROTEASES"/>
    <property type="match status" value="1"/>
</dbReference>
<keyword evidence="15" id="KW-1133">Transmembrane helix</keyword>
<dbReference type="GO" id="GO:0098552">
    <property type="term" value="C:side of membrane"/>
    <property type="evidence" value="ECO:0007669"/>
    <property type="project" value="UniProtKB-KW"/>
</dbReference>
<evidence type="ECO:0000313" key="18">
    <source>
        <dbReference type="Proteomes" id="UP001459277"/>
    </source>
</evidence>
<dbReference type="InterPro" id="IPR001461">
    <property type="entry name" value="Aspartic_peptidase_A1"/>
</dbReference>
<evidence type="ECO:0000256" key="3">
    <source>
        <dbReference type="ARBA" id="ARBA00022475"/>
    </source>
</evidence>
<dbReference type="Gene3D" id="2.40.70.10">
    <property type="entry name" value="Acid Proteases"/>
    <property type="match status" value="2"/>
</dbReference>
<keyword evidence="15" id="KW-0812">Transmembrane</keyword>
<comment type="caution">
    <text evidence="17">The sequence shown here is derived from an EMBL/GenBank/DDBJ whole genome shotgun (WGS) entry which is preliminary data.</text>
</comment>
<keyword evidence="8 13" id="KW-0378">Hydrolase</keyword>
<evidence type="ECO:0000256" key="6">
    <source>
        <dbReference type="ARBA" id="ARBA00022729"/>
    </source>
</evidence>
<evidence type="ECO:0000256" key="5">
    <source>
        <dbReference type="ARBA" id="ARBA00022670"/>
    </source>
</evidence>
<feature type="transmembrane region" description="Helical" evidence="15">
    <location>
        <begin position="522"/>
        <end position="541"/>
    </location>
</feature>
<dbReference type="FunFam" id="2.40.70.10:FF:000014">
    <property type="entry name" value="Aspartyl protease family protein 1"/>
    <property type="match status" value="1"/>
</dbReference>
<dbReference type="InterPro" id="IPR001969">
    <property type="entry name" value="Aspartic_peptidase_AS"/>
</dbReference>
<evidence type="ECO:0000256" key="4">
    <source>
        <dbReference type="ARBA" id="ARBA00022622"/>
    </source>
</evidence>
<dbReference type="PANTHER" id="PTHR13683:SF339">
    <property type="entry name" value="PEPTIDASE A1 DOMAIN-CONTAINING PROTEIN"/>
    <property type="match status" value="1"/>
</dbReference>
<keyword evidence="10" id="KW-0325">Glycoprotein</keyword>
<dbReference type="Pfam" id="PF14541">
    <property type="entry name" value="TAXi_C"/>
    <property type="match status" value="1"/>
</dbReference>
<keyword evidence="4" id="KW-0336">GPI-anchor</keyword>
<feature type="domain" description="Peptidase A1" evidence="16">
    <location>
        <begin position="115"/>
        <end position="462"/>
    </location>
</feature>
<keyword evidence="18" id="KW-1185">Reference proteome</keyword>
<name>A0AAW2BDD7_9ROSI</name>
<dbReference type="PRINTS" id="PR00792">
    <property type="entry name" value="PEPSIN"/>
</dbReference>
<evidence type="ECO:0000313" key="17">
    <source>
        <dbReference type="EMBL" id="KAK9983403.1"/>
    </source>
</evidence>
<dbReference type="EMBL" id="JAZDWU010000012">
    <property type="protein sequence ID" value="KAK9983403.1"/>
    <property type="molecule type" value="Genomic_DNA"/>
</dbReference>
<dbReference type="FunFam" id="2.40.70.10:FF:000012">
    <property type="entry name" value="Aspartyl protease family protein 1"/>
    <property type="match status" value="1"/>
</dbReference>
<dbReference type="Proteomes" id="UP001459277">
    <property type="component" value="Unassembled WGS sequence"/>
</dbReference>
<dbReference type="AlphaFoldDB" id="A0AAW2BDD7"/>